<accession>A0A2A9DR10</accession>
<evidence type="ECO:0000256" key="4">
    <source>
        <dbReference type="ARBA" id="ARBA00004659"/>
    </source>
</evidence>
<dbReference type="RefSeq" id="WP_048379122.1">
    <property type="nucleotide sequence ID" value="NZ_LDYE01000003.1"/>
</dbReference>
<evidence type="ECO:0000256" key="7">
    <source>
        <dbReference type="ARBA" id="ARBA00022490"/>
    </source>
</evidence>
<dbReference type="EMBL" id="PDJF01000001">
    <property type="protein sequence ID" value="PFG28615.1"/>
    <property type="molecule type" value="Genomic_DNA"/>
</dbReference>
<dbReference type="Pfam" id="PF00156">
    <property type="entry name" value="Pribosyltran"/>
    <property type="match status" value="1"/>
</dbReference>
<dbReference type="NCBIfam" id="NF002636">
    <property type="entry name" value="PRK02304.1-5"/>
    <property type="match status" value="1"/>
</dbReference>
<organism evidence="13 14">
    <name type="scientific">Corynebacterium renale</name>
    <dbReference type="NCBI Taxonomy" id="1724"/>
    <lineage>
        <taxon>Bacteria</taxon>
        <taxon>Bacillati</taxon>
        <taxon>Actinomycetota</taxon>
        <taxon>Actinomycetes</taxon>
        <taxon>Mycobacteriales</taxon>
        <taxon>Corynebacteriaceae</taxon>
        <taxon>Corynebacterium</taxon>
    </lineage>
</organism>
<dbReference type="SUPFAM" id="SSF53271">
    <property type="entry name" value="PRTase-like"/>
    <property type="match status" value="1"/>
</dbReference>
<dbReference type="PANTHER" id="PTHR32315:SF3">
    <property type="entry name" value="ADENINE PHOSPHORIBOSYLTRANSFERASE"/>
    <property type="match status" value="1"/>
</dbReference>
<keyword evidence="10 11" id="KW-0660">Purine salvage</keyword>
<dbReference type="AlphaFoldDB" id="A0A2A9DR10"/>
<dbReference type="UniPathway" id="UPA00588">
    <property type="reaction ID" value="UER00646"/>
</dbReference>
<name>A0A2A9DR10_9CORY</name>
<comment type="pathway">
    <text evidence="4 11">Purine metabolism; AMP biosynthesis via salvage pathway; AMP from adenine: step 1/1.</text>
</comment>
<comment type="similarity">
    <text evidence="5 11">Belongs to the purine/pyrimidine phosphoribosyltransferase family.</text>
</comment>
<dbReference type="InterPro" id="IPR029057">
    <property type="entry name" value="PRTase-like"/>
</dbReference>
<dbReference type="GO" id="GO:0006168">
    <property type="term" value="P:adenine salvage"/>
    <property type="evidence" value="ECO:0007669"/>
    <property type="project" value="InterPro"/>
</dbReference>
<dbReference type="GO" id="GO:0006166">
    <property type="term" value="P:purine ribonucleoside salvage"/>
    <property type="evidence" value="ECO:0007669"/>
    <property type="project" value="UniProtKB-KW"/>
</dbReference>
<comment type="caution">
    <text evidence="13">The sequence shown here is derived from an EMBL/GenBank/DDBJ whole genome shotgun (WGS) entry which is preliminary data.</text>
</comment>
<dbReference type="OrthoDB" id="9803963at2"/>
<keyword evidence="8 11" id="KW-0328">Glycosyltransferase</keyword>
<keyword evidence="9 11" id="KW-0808">Transferase</keyword>
<gene>
    <name evidence="11" type="primary">apt</name>
    <name evidence="13" type="ORF">ATK06_1734</name>
</gene>
<dbReference type="FunFam" id="3.40.50.2020:FF:000021">
    <property type="entry name" value="Adenine phosphoribosyltransferase"/>
    <property type="match status" value="1"/>
</dbReference>
<evidence type="ECO:0000313" key="14">
    <source>
        <dbReference type="Proteomes" id="UP000221653"/>
    </source>
</evidence>
<dbReference type="Proteomes" id="UP000221653">
    <property type="component" value="Unassembled WGS sequence"/>
</dbReference>
<dbReference type="GO" id="GO:0016208">
    <property type="term" value="F:AMP binding"/>
    <property type="evidence" value="ECO:0007669"/>
    <property type="project" value="TreeGrafter"/>
</dbReference>
<dbReference type="STRING" id="1724.GCA_001044175_00948"/>
<evidence type="ECO:0000313" key="13">
    <source>
        <dbReference type="EMBL" id="PFG28615.1"/>
    </source>
</evidence>
<keyword evidence="14" id="KW-1185">Reference proteome</keyword>
<evidence type="ECO:0000256" key="2">
    <source>
        <dbReference type="ARBA" id="ARBA00003968"/>
    </source>
</evidence>
<feature type="domain" description="Phosphoribosyltransferase" evidence="12">
    <location>
        <begin position="41"/>
        <end position="165"/>
    </location>
</feature>
<evidence type="ECO:0000256" key="9">
    <source>
        <dbReference type="ARBA" id="ARBA00022679"/>
    </source>
</evidence>
<dbReference type="GO" id="GO:0005737">
    <property type="term" value="C:cytoplasm"/>
    <property type="evidence" value="ECO:0007669"/>
    <property type="project" value="UniProtKB-SubCell"/>
</dbReference>
<dbReference type="InterPro" id="IPR005764">
    <property type="entry name" value="Ade_phspho_trans"/>
</dbReference>
<evidence type="ECO:0000259" key="12">
    <source>
        <dbReference type="Pfam" id="PF00156"/>
    </source>
</evidence>
<protein>
    <recommendedName>
        <fullName evidence="6 11">Adenine phosphoribosyltransferase</fullName>
        <shortName evidence="11">APRT</shortName>
        <ecNumber evidence="6 11">2.4.2.7</ecNumber>
    </recommendedName>
</protein>
<dbReference type="InterPro" id="IPR000836">
    <property type="entry name" value="PRTase_dom"/>
</dbReference>
<evidence type="ECO:0000256" key="3">
    <source>
        <dbReference type="ARBA" id="ARBA00004496"/>
    </source>
</evidence>
<dbReference type="GO" id="GO:0002055">
    <property type="term" value="F:adenine binding"/>
    <property type="evidence" value="ECO:0007669"/>
    <property type="project" value="TreeGrafter"/>
</dbReference>
<reference evidence="13 14" key="1">
    <citation type="submission" date="2017-10" db="EMBL/GenBank/DDBJ databases">
        <title>Sequencing the genomes of 1000 actinobacteria strains.</title>
        <authorList>
            <person name="Klenk H.-P."/>
        </authorList>
    </citation>
    <scope>NUCLEOTIDE SEQUENCE [LARGE SCALE GENOMIC DNA]</scope>
    <source>
        <strain evidence="13 14">DSM 20688</strain>
    </source>
</reference>
<evidence type="ECO:0000256" key="11">
    <source>
        <dbReference type="HAMAP-Rule" id="MF_00004"/>
    </source>
</evidence>
<keyword evidence="7 11" id="KW-0963">Cytoplasm</keyword>
<evidence type="ECO:0000256" key="6">
    <source>
        <dbReference type="ARBA" id="ARBA00011893"/>
    </source>
</evidence>
<evidence type="ECO:0000256" key="8">
    <source>
        <dbReference type="ARBA" id="ARBA00022676"/>
    </source>
</evidence>
<dbReference type="Gene3D" id="3.40.50.2020">
    <property type="match status" value="1"/>
</dbReference>
<dbReference type="GO" id="GO:0044209">
    <property type="term" value="P:AMP salvage"/>
    <property type="evidence" value="ECO:0007669"/>
    <property type="project" value="UniProtKB-UniRule"/>
</dbReference>
<dbReference type="HAMAP" id="MF_00004">
    <property type="entry name" value="Aden_phosphoribosyltr"/>
    <property type="match status" value="1"/>
</dbReference>
<evidence type="ECO:0000256" key="1">
    <source>
        <dbReference type="ARBA" id="ARBA00000868"/>
    </source>
</evidence>
<comment type="subcellular location">
    <subcellularLocation>
        <location evidence="3 11">Cytoplasm</location>
    </subcellularLocation>
</comment>
<dbReference type="InterPro" id="IPR050054">
    <property type="entry name" value="UPRTase/APRTase"/>
</dbReference>
<dbReference type="PANTHER" id="PTHR32315">
    <property type="entry name" value="ADENINE PHOSPHORIBOSYLTRANSFERASE"/>
    <property type="match status" value="1"/>
</dbReference>
<proteinExistence type="inferred from homology"/>
<dbReference type="CDD" id="cd06223">
    <property type="entry name" value="PRTases_typeI"/>
    <property type="match status" value="1"/>
</dbReference>
<sequence length="182" mass="19232">MSVVIEKAREALNRKVRHVEDFPEKGVIFQDLTPVLADADAFQAVVKGLAEAARKLGADLIGGLDARGFLLGAAVAYELEVGILAIRKKGKLPPPVFTEEYELEYGSAALEIPAEAMDLEGKKVVLIDDVLATGGTLSGARKLLERAGAECAGNVVVLEVPELGGRKKLEGTPVVVLNSSND</sequence>
<comment type="function">
    <text evidence="2 11">Catalyzes a salvage reaction resulting in the formation of AMP, that is energically less costly than de novo synthesis.</text>
</comment>
<comment type="subunit">
    <text evidence="11">Homodimer.</text>
</comment>
<dbReference type="GO" id="GO:0003999">
    <property type="term" value="F:adenine phosphoribosyltransferase activity"/>
    <property type="evidence" value="ECO:0007669"/>
    <property type="project" value="UniProtKB-UniRule"/>
</dbReference>
<dbReference type="EC" id="2.4.2.7" evidence="6 11"/>
<dbReference type="NCBIfam" id="NF002634">
    <property type="entry name" value="PRK02304.1-3"/>
    <property type="match status" value="1"/>
</dbReference>
<comment type="catalytic activity">
    <reaction evidence="1 11">
        <text>AMP + diphosphate = 5-phospho-alpha-D-ribose 1-diphosphate + adenine</text>
        <dbReference type="Rhea" id="RHEA:16609"/>
        <dbReference type="ChEBI" id="CHEBI:16708"/>
        <dbReference type="ChEBI" id="CHEBI:33019"/>
        <dbReference type="ChEBI" id="CHEBI:58017"/>
        <dbReference type="ChEBI" id="CHEBI:456215"/>
        <dbReference type="EC" id="2.4.2.7"/>
    </reaction>
</comment>
<evidence type="ECO:0000256" key="5">
    <source>
        <dbReference type="ARBA" id="ARBA00008391"/>
    </source>
</evidence>
<evidence type="ECO:0000256" key="10">
    <source>
        <dbReference type="ARBA" id="ARBA00022726"/>
    </source>
</evidence>